<dbReference type="Proteomes" id="UP000253426">
    <property type="component" value="Unassembled WGS sequence"/>
</dbReference>
<evidence type="ECO:0000313" key="3">
    <source>
        <dbReference type="Proteomes" id="UP000253426"/>
    </source>
</evidence>
<dbReference type="Pfam" id="PF09359">
    <property type="entry name" value="VTC"/>
    <property type="match status" value="1"/>
</dbReference>
<dbReference type="InterPro" id="IPR018966">
    <property type="entry name" value="VTC_domain"/>
</dbReference>
<evidence type="ECO:0000313" key="2">
    <source>
        <dbReference type="EMBL" id="RBP41224.1"/>
    </source>
</evidence>
<name>A0A366HF79_9BACT</name>
<evidence type="ECO:0000259" key="1">
    <source>
        <dbReference type="Pfam" id="PF09359"/>
    </source>
</evidence>
<dbReference type="AlphaFoldDB" id="A0A366HF79"/>
<keyword evidence="3" id="KW-1185">Reference proteome</keyword>
<dbReference type="Gene3D" id="3.20.100.30">
    <property type="entry name" value="VTC, catalytic tunnel domain"/>
    <property type="match status" value="1"/>
</dbReference>
<accession>A0A366HF79</accession>
<dbReference type="InterPro" id="IPR042267">
    <property type="entry name" value="VTC_sf"/>
</dbReference>
<reference evidence="2 3" key="1">
    <citation type="submission" date="2018-06" db="EMBL/GenBank/DDBJ databases">
        <title>Genomic Encyclopedia of Type Strains, Phase IV (KMG-IV): sequencing the most valuable type-strain genomes for metagenomic binning, comparative biology and taxonomic classification.</title>
        <authorList>
            <person name="Goeker M."/>
        </authorList>
    </citation>
    <scope>NUCLEOTIDE SEQUENCE [LARGE SCALE GENOMIC DNA]</scope>
    <source>
        <strain evidence="2 3">DSM 25532</strain>
    </source>
</reference>
<comment type="caution">
    <text evidence="2">The sequence shown here is derived from an EMBL/GenBank/DDBJ whole genome shotgun (WGS) entry which is preliminary data.</text>
</comment>
<dbReference type="EMBL" id="QNRR01000007">
    <property type="protein sequence ID" value="RBP41224.1"/>
    <property type="molecule type" value="Genomic_DNA"/>
</dbReference>
<dbReference type="GO" id="GO:0006799">
    <property type="term" value="P:polyphosphate biosynthetic process"/>
    <property type="evidence" value="ECO:0007669"/>
    <property type="project" value="UniProtKB-ARBA"/>
</dbReference>
<sequence>MTLQPHRSHAETTVCSIYFDTPEGVSFLEKAASDFRKTKYRVRWYADGAGQPLSVPAFIEIKEKHGAARRKFRCPLPMTGAELARTSFRDPSLTGLFQRHSPPGAETPPASLRPVLELRYLRRRYHHPIFPDSFCLDENIRCVRTHPAAAPSGSERPLPLAVFEQKGPSREAVPLLQALPRFGARRAALSKYFLIMLQLLPHSRHS</sequence>
<feature type="domain" description="VTC" evidence="1">
    <location>
        <begin position="8"/>
        <end position="193"/>
    </location>
</feature>
<organism evidence="2 3">
    <name type="scientific">Roseimicrobium gellanilyticum</name>
    <dbReference type="NCBI Taxonomy" id="748857"/>
    <lineage>
        <taxon>Bacteria</taxon>
        <taxon>Pseudomonadati</taxon>
        <taxon>Verrucomicrobiota</taxon>
        <taxon>Verrucomicrobiia</taxon>
        <taxon>Verrucomicrobiales</taxon>
        <taxon>Verrucomicrobiaceae</taxon>
        <taxon>Roseimicrobium</taxon>
    </lineage>
</organism>
<proteinExistence type="predicted"/>
<gene>
    <name evidence="2" type="ORF">DES53_10754</name>
</gene>
<protein>
    <submittedName>
        <fullName evidence="2">VTC domain-containing protein</fullName>
    </submittedName>
</protein>